<name>A0A554XPX7_9BURK</name>
<dbReference type="AlphaFoldDB" id="A0A554XPX7"/>
<comment type="caution">
    <text evidence="1">The sequence shown here is derived from an EMBL/GenBank/DDBJ whole genome shotgun (WGS) entry which is preliminary data.</text>
</comment>
<sequence>MGNRGILHDANQRIVKPWAHHAWVTCLLEYKGIQRPRPFSTPNNYSELFFLDEATAFSAGHRPCNFCQRERAQAFKTAWFKANPDACKEVSLKALDSVLHRERVDRNKNKLTYDARLDSLPVGAFFVWKNLFLAKTRQGCLEWSFDGYRPGPTVPASEVVQVLTPRSVVNAFAQGFEPRFHATALNAS</sequence>
<evidence type="ECO:0000313" key="1">
    <source>
        <dbReference type="EMBL" id="TSE37874.1"/>
    </source>
</evidence>
<dbReference type="EMBL" id="VJOO01000003">
    <property type="protein sequence ID" value="TSE37874.1"/>
    <property type="molecule type" value="Genomic_DNA"/>
</dbReference>
<protein>
    <submittedName>
        <fullName evidence="1">Uncharacterized protein</fullName>
    </submittedName>
</protein>
<reference evidence="1 2" key="1">
    <citation type="submission" date="2019-07" db="EMBL/GenBank/DDBJ databases">
        <title>Tepidimonas fonticaldi AT-A2 draft genome.</title>
        <authorList>
            <person name="Da Costa M.S."/>
            <person name="Froufe H.J.C."/>
            <person name="Egas C."/>
            <person name="Albuquerque L."/>
        </authorList>
    </citation>
    <scope>NUCLEOTIDE SEQUENCE [LARGE SCALE GENOMIC DNA]</scope>
    <source>
        <strain evidence="1 2">AT-A2</strain>
    </source>
</reference>
<dbReference type="Proteomes" id="UP000316388">
    <property type="component" value="Unassembled WGS sequence"/>
</dbReference>
<accession>A0A554XPX7</accession>
<proteinExistence type="predicted"/>
<organism evidence="1 2">
    <name type="scientific">Tepidimonas fonticaldi</name>
    <dbReference type="NCBI Taxonomy" id="1101373"/>
    <lineage>
        <taxon>Bacteria</taxon>
        <taxon>Pseudomonadati</taxon>
        <taxon>Pseudomonadota</taxon>
        <taxon>Betaproteobacteria</taxon>
        <taxon>Burkholderiales</taxon>
        <taxon>Tepidimonas</taxon>
    </lineage>
</organism>
<gene>
    <name evidence="1" type="ORF">Tfont_00527</name>
</gene>
<evidence type="ECO:0000313" key="2">
    <source>
        <dbReference type="Proteomes" id="UP000316388"/>
    </source>
</evidence>